<dbReference type="Pfam" id="PF02777">
    <property type="entry name" value="Sod_Fe_C"/>
    <property type="match status" value="1"/>
</dbReference>
<dbReference type="SUPFAM" id="SSF46609">
    <property type="entry name" value="Fe,Mn superoxide dismutase (SOD), N-terminal domain"/>
    <property type="match status" value="1"/>
</dbReference>
<proteinExistence type="predicted"/>
<sequence length="374" mass="41335">MPSIAWVFLRQPFFANLAEPAMSARSSVRRVNGLLRTSRPLTVRPAPALGPRPTGLPLNRLSTDSTTQKSHTASAPPSSRIIQHVRSAHTMPSLGKWNDAITKEGVPGLYSPEGVDMAWTQYQQMMIDRLNHILAGDARENWDVKTLLLNTARNPATANTFNYASMAHNNHFFFRCLSAASGQPSAMPEHLERDLAASFSSIATLRDTLLTTAQAMFGPGFVWLVQMDAPPPSNPAGMRNAPQRVFKILSTYLAGSPYPQAHTRQQPRDMNTNNLTSADDYMRQTQYQNSAGAFGNHAAPASGMSSLGGGGTEDVRRFAGANCVPVLCVNTWEHAYLLDWGLKGKREFLEAWWDRIDWETVASHLVIKENRGFR</sequence>
<dbReference type="AlphaFoldDB" id="A0A5N6KRF7"/>
<dbReference type="Gene3D" id="3.55.40.20">
    <property type="entry name" value="Iron/manganese superoxide dismutase, C-terminal domain"/>
    <property type="match status" value="1"/>
</dbReference>
<feature type="domain" description="Manganese/iron superoxide dismutase C-terminal" evidence="2">
    <location>
        <begin position="322"/>
        <end position="363"/>
    </location>
</feature>
<dbReference type="GO" id="GO:0005737">
    <property type="term" value="C:cytoplasm"/>
    <property type="evidence" value="ECO:0007669"/>
    <property type="project" value="TreeGrafter"/>
</dbReference>
<dbReference type="InterPro" id="IPR019832">
    <property type="entry name" value="Mn/Fe_SOD_C"/>
</dbReference>
<dbReference type="GO" id="GO:0046872">
    <property type="term" value="F:metal ion binding"/>
    <property type="evidence" value="ECO:0007669"/>
    <property type="project" value="InterPro"/>
</dbReference>
<accession>A0A5N6KRF7</accession>
<evidence type="ECO:0000259" key="2">
    <source>
        <dbReference type="Pfam" id="PF02777"/>
    </source>
</evidence>
<comment type="caution">
    <text evidence="3">The sequence shown here is derived from an EMBL/GenBank/DDBJ whole genome shotgun (WGS) entry which is preliminary data.</text>
</comment>
<dbReference type="OrthoDB" id="275227at2759"/>
<evidence type="ECO:0000313" key="4">
    <source>
        <dbReference type="Proteomes" id="UP000327013"/>
    </source>
</evidence>
<protein>
    <recommendedName>
        <fullName evidence="2">Manganese/iron superoxide dismutase C-terminal domain-containing protein</fullName>
    </recommendedName>
</protein>
<name>A0A5N6KRF7_9ROSI</name>
<dbReference type="GO" id="GO:0004784">
    <property type="term" value="F:superoxide dismutase activity"/>
    <property type="evidence" value="ECO:0007669"/>
    <property type="project" value="InterPro"/>
</dbReference>
<dbReference type="SUPFAM" id="SSF54719">
    <property type="entry name" value="Fe,Mn superoxide dismutase (SOD), C-terminal domain"/>
    <property type="match status" value="1"/>
</dbReference>
<dbReference type="EMBL" id="VIBQ01000009">
    <property type="protein sequence ID" value="KAB8337107.1"/>
    <property type="molecule type" value="Genomic_DNA"/>
</dbReference>
<keyword evidence="4" id="KW-1185">Reference proteome</keyword>
<dbReference type="PANTHER" id="PTHR43595">
    <property type="entry name" value="37S RIBOSOMAL PROTEIN S26, MITOCHONDRIAL"/>
    <property type="match status" value="1"/>
</dbReference>
<dbReference type="InterPro" id="IPR036314">
    <property type="entry name" value="SOD_C_sf"/>
</dbReference>
<dbReference type="InterPro" id="IPR036324">
    <property type="entry name" value="Mn/Fe_SOD_N_sf"/>
</dbReference>
<feature type="compositionally biased region" description="Polar residues" evidence="1">
    <location>
        <begin position="60"/>
        <end position="78"/>
    </location>
</feature>
<evidence type="ECO:0000256" key="1">
    <source>
        <dbReference type="SAM" id="MobiDB-lite"/>
    </source>
</evidence>
<feature type="region of interest" description="Disordered" evidence="1">
    <location>
        <begin position="42"/>
        <end position="78"/>
    </location>
</feature>
<reference evidence="3 4" key="1">
    <citation type="submission" date="2019-06" db="EMBL/GenBank/DDBJ databases">
        <title>A chromosomal-level reference genome of Carpinus fangiana (Coryloideae, Betulaceae).</title>
        <authorList>
            <person name="Yang X."/>
            <person name="Wang Z."/>
            <person name="Zhang L."/>
            <person name="Hao G."/>
            <person name="Liu J."/>
            <person name="Yang Y."/>
        </authorList>
    </citation>
    <scope>NUCLEOTIDE SEQUENCE [LARGE SCALE GENOMIC DNA]</scope>
    <source>
        <strain evidence="3">Cfa_2016G</strain>
        <tissue evidence="3">Leaf</tissue>
    </source>
</reference>
<dbReference type="PANTHER" id="PTHR43595:SF2">
    <property type="entry name" value="SMALL RIBOSOMAL SUBUNIT PROTEIN MS42"/>
    <property type="match status" value="1"/>
</dbReference>
<gene>
    <name evidence="3" type="ORF">FH972_021411</name>
</gene>
<organism evidence="3 4">
    <name type="scientific">Carpinus fangiana</name>
    <dbReference type="NCBI Taxonomy" id="176857"/>
    <lineage>
        <taxon>Eukaryota</taxon>
        <taxon>Viridiplantae</taxon>
        <taxon>Streptophyta</taxon>
        <taxon>Embryophyta</taxon>
        <taxon>Tracheophyta</taxon>
        <taxon>Spermatophyta</taxon>
        <taxon>Magnoliopsida</taxon>
        <taxon>eudicotyledons</taxon>
        <taxon>Gunneridae</taxon>
        <taxon>Pentapetalae</taxon>
        <taxon>rosids</taxon>
        <taxon>fabids</taxon>
        <taxon>Fagales</taxon>
        <taxon>Betulaceae</taxon>
        <taxon>Carpinus</taxon>
    </lineage>
</organism>
<dbReference type="Proteomes" id="UP000327013">
    <property type="component" value="Unassembled WGS sequence"/>
</dbReference>
<evidence type="ECO:0000313" key="3">
    <source>
        <dbReference type="EMBL" id="KAB8337107.1"/>
    </source>
</evidence>